<feature type="domain" description="Cytidyltransferase-like" evidence="12">
    <location>
        <begin position="13"/>
        <end position="191"/>
    </location>
</feature>
<accession>A0A0J8GTU6</accession>
<evidence type="ECO:0000256" key="11">
    <source>
        <dbReference type="HAMAP-Rule" id="MF_00244"/>
    </source>
</evidence>
<comment type="pathway">
    <text evidence="2 11">Cofactor biosynthesis; NAD(+) biosynthesis; deamido-NAD(+) from nicotinate D-ribonucleotide: step 1/1.</text>
</comment>
<comment type="similarity">
    <text evidence="3 11">Belongs to the NadD family.</text>
</comment>
<protein>
    <recommendedName>
        <fullName evidence="11">Probable nicotinate-nucleotide adenylyltransferase</fullName>
        <ecNumber evidence="11">2.7.7.18</ecNumber>
    </recommendedName>
    <alternativeName>
        <fullName evidence="11">Deamido-NAD(+) diphosphorylase</fullName>
    </alternativeName>
    <alternativeName>
        <fullName evidence="11">Deamido-NAD(+) pyrophosphorylase</fullName>
    </alternativeName>
    <alternativeName>
        <fullName evidence="11">Nicotinate mononucleotide adenylyltransferase</fullName>
        <shortName evidence="11">NaMN adenylyltransferase</shortName>
    </alternativeName>
</protein>
<evidence type="ECO:0000256" key="5">
    <source>
        <dbReference type="ARBA" id="ARBA00022679"/>
    </source>
</evidence>
<comment type="function">
    <text evidence="1 11">Catalyzes the reversible adenylation of nicotinate mononucleotide (NaMN) to nicotinic acid adenine dinucleotide (NaAD).</text>
</comment>
<gene>
    <name evidence="11" type="primary">nadD</name>
    <name evidence="13" type="ORF">XM47_05310</name>
</gene>
<dbReference type="Proteomes" id="UP000037600">
    <property type="component" value="Unassembled WGS sequence"/>
</dbReference>
<evidence type="ECO:0000256" key="7">
    <source>
        <dbReference type="ARBA" id="ARBA00022741"/>
    </source>
</evidence>
<keyword evidence="5 11" id="KW-0808">Transferase</keyword>
<keyword evidence="14" id="KW-1185">Reference proteome</keyword>
<evidence type="ECO:0000256" key="4">
    <source>
        <dbReference type="ARBA" id="ARBA00022642"/>
    </source>
</evidence>
<dbReference type="EMBL" id="LAZL01000006">
    <property type="protein sequence ID" value="KMT66185.1"/>
    <property type="molecule type" value="Genomic_DNA"/>
</dbReference>
<dbReference type="PANTHER" id="PTHR39321:SF3">
    <property type="entry name" value="PHOSPHOPANTETHEINE ADENYLYLTRANSFERASE"/>
    <property type="match status" value="1"/>
</dbReference>
<dbReference type="CDD" id="cd02165">
    <property type="entry name" value="NMNAT"/>
    <property type="match status" value="1"/>
</dbReference>
<keyword evidence="7 11" id="KW-0547">Nucleotide-binding</keyword>
<dbReference type="Pfam" id="PF01467">
    <property type="entry name" value="CTP_transf_like"/>
    <property type="match status" value="1"/>
</dbReference>
<evidence type="ECO:0000256" key="8">
    <source>
        <dbReference type="ARBA" id="ARBA00022840"/>
    </source>
</evidence>
<keyword evidence="6 11" id="KW-0548">Nucleotidyltransferase</keyword>
<comment type="catalytic activity">
    <reaction evidence="10 11">
        <text>nicotinate beta-D-ribonucleotide + ATP + H(+) = deamido-NAD(+) + diphosphate</text>
        <dbReference type="Rhea" id="RHEA:22860"/>
        <dbReference type="ChEBI" id="CHEBI:15378"/>
        <dbReference type="ChEBI" id="CHEBI:30616"/>
        <dbReference type="ChEBI" id="CHEBI:33019"/>
        <dbReference type="ChEBI" id="CHEBI:57502"/>
        <dbReference type="ChEBI" id="CHEBI:58437"/>
        <dbReference type="EC" id="2.7.7.18"/>
    </reaction>
</comment>
<evidence type="ECO:0000313" key="13">
    <source>
        <dbReference type="EMBL" id="KMT66185.1"/>
    </source>
</evidence>
<sequence length="218" mass="24804">MIEQNKNLALELYFGGTFSPIHFGHLQPLLEIAEPLAAEKIYLLPNGHPPHRAKPDVADKDRYNMCQLATQVDPRLAVDDRELNAKEPEYTINTLKALRAEKPEASLVFVIGMDSLNTIDTWLDWTELTQYAHLIVLQRGGCPIDLKPHISAWIEDKLATNIMNLKQKKSGLIYLSQSSALQISSSFIRSRYKLALNNRCLLPESVNKYIMTNQLYQN</sequence>
<evidence type="ECO:0000256" key="10">
    <source>
        <dbReference type="ARBA" id="ARBA00048721"/>
    </source>
</evidence>
<dbReference type="InterPro" id="IPR004821">
    <property type="entry name" value="Cyt_trans-like"/>
</dbReference>
<evidence type="ECO:0000256" key="3">
    <source>
        <dbReference type="ARBA" id="ARBA00009014"/>
    </source>
</evidence>
<reference evidence="13 14" key="1">
    <citation type="submission" date="2015-04" db="EMBL/GenBank/DDBJ databases">
        <title>Draft Genome Sequence of the Novel Agar-Digesting Marine Bacterium Q1.</title>
        <authorList>
            <person name="Li Y."/>
            <person name="Li D."/>
            <person name="Chen G."/>
            <person name="Du Z."/>
        </authorList>
    </citation>
    <scope>NUCLEOTIDE SEQUENCE [LARGE SCALE GENOMIC DNA]</scope>
    <source>
        <strain evidence="13 14">Q1</strain>
    </source>
</reference>
<dbReference type="UniPathway" id="UPA00253">
    <property type="reaction ID" value="UER00332"/>
</dbReference>
<dbReference type="InterPro" id="IPR014729">
    <property type="entry name" value="Rossmann-like_a/b/a_fold"/>
</dbReference>
<dbReference type="InterPro" id="IPR005248">
    <property type="entry name" value="NadD/NMNAT"/>
</dbReference>
<evidence type="ECO:0000256" key="2">
    <source>
        <dbReference type="ARBA" id="ARBA00005019"/>
    </source>
</evidence>
<dbReference type="GO" id="GO:0009435">
    <property type="term" value="P:NAD+ biosynthetic process"/>
    <property type="evidence" value="ECO:0007669"/>
    <property type="project" value="UniProtKB-UniRule"/>
</dbReference>
<dbReference type="PANTHER" id="PTHR39321">
    <property type="entry name" value="NICOTINATE-NUCLEOTIDE ADENYLYLTRANSFERASE-RELATED"/>
    <property type="match status" value="1"/>
</dbReference>
<evidence type="ECO:0000256" key="9">
    <source>
        <dbReference type="ARBA" id="ARBA00023027"/>
    </source>
</evidence>
<proteinExistence type="inferred from homology"/>
<organism evidence="13 14">
    <name type="scientific">Catenovulum maritimum</name>
    <dbReference type="NCBI Taxonomy" id="1513271"/>
    <lineage>
        <taxon>Bacteria</taxon>
        <taxon>Pseudomonadati</taxon>
        <taxon>Pseudomonadota</taxon>
        <taxon>Gammaproteobacteria</taxon>
        <taxon>Alteromonadales</taxon>
        <taxon>Alteromonadaceae</taxon>
        <taxon>Catenovulum</taxon>
    </lineage>
</organism>
<evidence type="ECO:0000259" key="12">
    <source>
        <dbReference type="Pfam" id="PF01467"/>
    </source>
</evidence>
<dbReference type="SUPFAM" id="SSF52374">
    <property type="entry name" value="Nucleotidylyl transferase"/>
    <property type="match status" value="1"/>
</dbReference>
<dbReference type="Gene3D" id="3.40.50.620">
    <property type="entry name" value="HUPs"/>
    <property type="match status" value="1"/>
</dbReference>
<keyword evidence="9 11" id="KW-0520">NAD</keyword>
<dbReference type="NCBIfam" id="TIGR00482">
    <property type="entry name" value="nicotinate (nicotinamide) nucleotide adenylyltransferase"/>
    <property type="match status" value="1"/>
</dbReference>
<name>A0A0J8GTU6_9ALTE</name>
<dbReference type="AlphaFoldDB" id="A0A0J8GTU6"/>
<dbReference type="EC" id="2.7.7.18" evidence="11"/>
<comment type="caution">
    <text evidence="13">The sequence shown here is derived from an EMBL/GenBank/DDBJ whole genome shotgun (WGS) entry which is preliminary data.</text>
</comment>
<keyword evidence="4 11" id="KW-0662">Pyridine nucleotide biosynthesis</keyword>
<dbReference type="GO" id="GO:0004515">
    <property type="term" value="F:nicotinate-nucleotide adenylyltransferase activity"/>
    <property type="evidence" value="ECO:0007669"/>
    <property type="project" value="UniProtKB-UniRule"/>
</dbReference>
<evidence type="ECO:0000256" key="6">
    <source>
        <dbReference type="ARBA" id="ARBA00022695"/>
    </source>
</evidence>
<dbReference type="GO" id="GO:0005524">
    <property type="term" value="F:ATP binding"/>
    <property type="evidence" value="ECO:0007669"/>
    <property type="project" value="UniProtKB-KW"/>
</dbReference>
<dbReference type="HAMAP" id="MF_00244">
    <property type="entry name" value="NaMN_adenylyltr"/>
    <property type="match status" value="1"/>
</dbReference>
<dbReference type="STRING" id="1513271.XM47_05310"/>
<keyword evidence="8 11" id="KW-0067">ATP-binding</keyword>
<evidence type="ECO:0000313" key="14">
    <source>
        <dbReference type="Proteomes" id="UP000037600"/>
    </source>
</evidence>
<dbReference type="NCBIfam" id="NF000839">
    <property type="entry name" value="PRK00071.1-1"/>
    <property type="match status" value="1"/>
</dbReference>
<evidence type="ECO:0000256" key="1">
    <source>
        <dbReference type="ARBA" id="ARBA00002324"/>
    </source>
</evidence>